<evidence type="ECO:0000256" key="8">
    <source>
        <dbReference type="ARBA" id="ARBA00022840"/>
    </source>
</evidence>
<keyword evidence="6 11" id="KW-0547">Nucleotide-binding</keyword>
<keyword evidence="2 11" id="KW-0808">Transferase</keyword>
<dbReference type="InterPro" id="IPR003593">
    <property type="entry name" value="AAA+_ATPase"/>
</dbReference>
<dbReference type="CDD" id="cd00009">
    <property type="entry name" value="AAA"/>
    <property type="match status" value="1"/>
</dbReference>
<dbReference type="InterPro" id="IPR008921">
    <property type="entry name" value="DNA_pol3_clamp-load_cplx_C"/>
</dbReference>
<dbReference type="SUPFAM" id="SSF52540">
    <property type="entry name" value="P-loop containing nucleoside triphosphate hydrolases"/>
    <property type="match status" value="1"/>
</dbReference>
<evidence type="ECO:0000259" key="13">
    <source>
        <dbReference type="SMART" id="SM00382"/>
    </source>
</evidence>
<keyword evidence="9 11" id="KW-0239">DNA-directed DNA polymerase</keyword>
<evidence type="ECO:0000256" key="11">
    <source>
        <dbReference type="RuleBase" id="RU364063"/>
    </source>
</evidence>
<dbReference type="GO" id="GO:0006261">
    <property type="term" value="P:DNA-templated DNA replication"/>
    <property type="evidence" value="ECO:0007669"/>
    <property type="project" value="TreeGrafter"/>
</dbReference>
<dbReference type="GO" id="GO:0003887">
    <property type="term" value="F:DNA-directed DNA polymerase activity"/>
    <property type="evidence" value="ECO:0007669"/>
    <property type="project" value="UniProtKB-KW"/>
</dbReference>
<dbReference type="Pfam" id="PF22608">
    <property type="entry name" value="DNAX_ATPase_lid"/>
    <property type="match status" value="1"/>
</dbReference>
<dbReference type="FunFam" id="1.20.272.10:FF:000003">
    <property type="entry name" value="DNA polymerase III subunit gamma/tau"/>
    <property type="match status" value="1"/>
</dbReference>
<keyword evidence="7" id="KW-0862">Zinc</keyword>
<evidence type="ECO:0000256" key="10">
    <source>
        <dbReference type="ARBA" id="ARBA00049244"/>
    </source>
</evidence>
<dbReference type="InterPro" id="IPR022754">
    <property type="entry name" value="DNA_pol_III_gamma-3"/>
</dbReference>
<proteinExistence type="inferred from homology"/>
<comment type="subunit">
    <text evidence="11">DNA polymerase III contains a core (composed of alpha, epsilon and theta chains) that associates with a tau subunit. This core dimerizes to form the POLIII' complex. PolIII' associates with the gamma complex (composed of gamma, delta, delta', psi and chi chains) and with the beta chain to form the complete DNA polymerase III complex.</text>
</comment>
<protein>
    <recommendedName>
        <fullName evidence="11">DNA polymerase III subunit gamma/tau</fullName>
        <ecNumber evidence="11">2.7.7.7</ecNumber>
    </recommendedName>
</protein>
<dbReference type="GO" id="GO:0005524">
    <property type="term" value="F:ATP binding"/>
    <property type="evidence" value="ECO:0007669"/>
    <property type="project" value="UniProtKB-KW"/>
</dbReference>
<evidence type="ECO:0000313" key="14">
    <source>
        <dbReference type="EMBL" id="PTN02334.1"/>
    </source>
</evidence>
<dbReference type="InterPro" id="IPR012763">
    <property type="entry name" value="DNA_pol_III_sug/sutau_N"/>
</dbReference>
<dbReference type="PANTHER" id="PTHR11669">
    <property type="entry name" value="REPLICATION FACTOR C / DNA POLYMERASE III GAMMA-TAU SUBUNIT"/>
    <property type="match status" value="1"/>
</dbReference>
<keyword evidence="15" id="KW-1185">Reference proteome</keyword>
<accession>A0A2T5BSL5</accession>
<dbReference type="GO" id="GO:0046872">
    <property type="term" value="F:metal ion binding"/>
    <property type="evidence" value="ECO:0007669"/>
    <property type="project" value="UniProtKB-KW"/>
</dbReference>
<keyword evidence="3 11" id="KW-0548">Nucleotidyltransferase</keyword>
<dbReference type="PANTHER" id="PTHR11669:SF0">
    <property type="entry name" value="PROTEIN STICHEL-LIKE 2"/>
    <property type="match status" value="1"/>
</dbReference>
<dbReference type="AlphaFoldDB" id="A0A2T5BSL5"/>
<dbReference type="CDD" id="cd18137">
    <property type="entry name" value="HLD_clamp_pol_III_gamma_tau"/>
    <property type="match status" value="1"/>
</dbReference>
<evidence type="ECO:0000256" key="9">
    <source>
        <dbReference type="ARBA" id="ARBA00022932"/>
    </source>
</evidence>
<dbReference type="InterPro" id="IPR045085">
    <property type="entry name" value="HLD_clamp_pol_III_gamma_tau"/>
</dbReference>
<dbReference type="GO" id="GO:0009360">
    <property type="term" value="C:DNA polymerase III complex"/>
    <property type="evidence" value="ECO:0007669"/>
    <property type="project" value="InterPro"/>
</dbReference>
<keyword evidence="4 11" id="KW-0235">DNA replication</keyword>
<evidence type="ECO:0000313" key="15">
    <source>
        <dbReference type="Proteomes" id="UP000243859"/>
    </source>
</evidence>
<dbReference type="OrthoDB" id="9810148at2"/>
<keyword evidence="8 11" id="KW-0067">ATP-binding</keyword>
<comment type="catalytic activity">
    <reaction evidence="10 11">
        <text>DNA(n) + a 2'-deoxyribonucleoside 5'-triphosphate = DNA(n+1) + diphosphate</text>
        <dbReference type="Rhea" id="RHEA:22508"/>
        <dbReference type="Rhea" id="RHEA-COMP:17339"/>
        <dbReference type="Rhea" id="RHEA-COMP:17340"/>
        <dbReference type="ChEBI" id="CHEBI:33019"/>
        <dbReference type="ChEBI" id="CHEBI:61560"/>
        <dbReference type="ChEBI" id="CHEBI:173112"/>
        <dbReference type="EC" id="2.7.7.7"/>
    </reaction>
</comment>
<dbReference type="Gene3D" id="3.40.50.300">
    <property type="entry name" value="P-loop containing nucleotide triphosphate hydrolases"/>
    <property type="match status" value="1"/>
</dbReference>
<dbReference type="NCBIfam" id="TIGR02397">
    <property type="entry name" value="dnaX_nterm"/>
    <property type="match status" value="1"/>
</dbReference>
<dbReference type="RefSeq" id="WP_107892063.1">
    <property type="nucleotide sequence ID" value="NZ_QAAA01000007.1"/>
</dbReference>
<feature type="compositionally biased region" description="Gly residues" evidence="12">
    <location>
        <begin position="391"/>
        <end position="403"/>
    </location>
</feature>
<dbReference type="Gene3D" id="1.20.272.10">
    <property type="match status" value="1"/>
</dbReference>
<reference evidence="14 15" key="1">
    <citation type="submission" date="2018-04" db="EMBL/GenBank/DDBJ databases">
        <title>Genomic Encyclopedia of Archaeal and Bacterial Type Strains, Phase II (KMG-II): from individual species to whole genera.</title>
        <authorList>
            <person name="Goeker M."/>
        </authorList>
    </citation>
    <scope>NUCLEOTIDE SEQUENCE [LARGE SCALE GENOMIC DNA]</scope>
    <source>
        <strain evidence="14 15">DSM 18064</strain>
    </source>
</reference>
<organism evidence="14 15">
    <name type="scientific">Rhodovulum imhoffii</name>
    <dbReference type="NCBI Taxonomy" id="365340"/>
    <lineage>
        <taxon>Bacteria</taxon>
        <taxon>Pseudomonadati</taxon>
        <taxon>Pseudomonadota</taxon>
        <taxon>Alphaproteobacteria</taxon>
        <taxon>Rhodobacterales</taxon>
        <taxon>Paracoccaceae</taxon>
        <taxon>Rhodovulum</taxon>
    </lineage>
</organism>
<dbReference type="Proteomes" id="UP000243859">
    <property type="component" value="Unassembled WGS sequence"/>
</dbReference>
<name>A0A2T5BSL5_9RHOB</name>
<evidence type="ECO:0000256" key="1">
    <source>
        <dbReference type="ARBA" id="ARBA00006360"/>
    </source>
</evidence>
<feature type="region of interest" description="Disordered" evidence="12">
    <location>
        <begin position="383"/>
        <end position="427"/>
    </location>
</feature>
<evidence type="ECO:0000256" key="4">
    <source>
        <dbReference type="ARBA" id="ARBA00022705"/>
    </source>
</evidence>
<evidence type="ECO:0000256" key="3">
    <source>
        <dbReference type="ARBA" id="ARBA00022695"/>
    </source>
</evidence>
<dbReference type="Pfam" id="PF13177">
    <property type="entry name" value="DNA_pol3_delta2"/>
    <property type="match status" value="1"/>
</dbReference>
<dbReference type="SUPFAM" id="SSF48019">
    <property type="entry name" value="post-AAA+ oligomerization domain-like"/>
    <property type="match status" value="1"/>
</dbReference>
<dbReference type="InterPro" id="IPR022107">
    <property type="entry name" value="DNA_pol_III_gamma/tau_C"/>
</dbReference>
<dbReference type="Gene3D" id="1.10.8.60">
    <property type="match status" value="1"/>
</dbReference>
<dbReference type="EMBL" id="QAAA01000007">
    <property type="protein sequence ID" value="PTN02334.1"/>
    <property type="molecule type" value="Genomic_DNA"/>
</dbReference>
<comment type="caution">
    <text evidence="14">The sequence shown here is derived from an EMBL/GenBank/DDBJ whole genome shotgun (WGS) entry which is preliminary data.</text>
</comment>
<dbReference type="NCBIfam" id="NF006585">
    <property type="entry name" value="PRK09111.1"/>
    <property type="match status" value="1"/>
</dbReference>
<keyword evidence="5" id="KW-0479">Metal-binding</keyword>
<evidence type="ECO:0000256" key="7">
    <source>
        <dbReference type="ARBA" id="ARBA00022833"/>
    </source>
</evidence>
<evidence type="ECO:0000256" key="5">
    <source>
        <dbReference type="ARBA" id="ARBA00022723"/>
    </source>
</evidence>
<evidence type="ECO:0000256" key="2">
    <source>
        <dbReference type="ARBA" id="ARBA00022679"/>
    </source>
</evidence>
<dbReference type="NCBIfam" id="NF004046">
    <property type="entry name" value="PRK05563.1"/>
    <property type="match status" value="1"/>
</dbReference>
<comment type="similarity">
    <text evidence="1 11">Belongs to the DnaX/STICHEL family.</text>
</comment>
<dbReference type="InterPro" id="IPR027417">
    <property type="entry name" value="P-loop_NTPase"/>
</dbReference>
<dbReference type="Pfam" id="PF12362">
    <property type="entry name" value="DUF3646"/>
    <property type="match status" value="1"/>
</dbReference>
<dbReference type="EC" id="2.7.7.7" evidence="11"/>
<evidence type="ECO:0000256" key="12">
    <source>
        <dbReference type="SAM" id="MobiDB-lite"/>
    </source>
</evidence>
<dbReference type="GO" id="GO:0003677">
    <property type="term" value="F:DNA binding"/>
    <property type="evidence" value="ECO:0007669"/>
    <property type="project" value="InterPro"/>
</dbReference>
<sequence>MPDTPYQVLARKYRPASFADLIGQDAMVRTLRNAFAAERIAQAFIMTGIRGTGKTTTARIIAKGMNCIGPDGTGGPTTDPCGQCEHCVAIAESRHVDVLEMDAASRTGVGDIREIIDSVAYRAASARYKIYIIDEVHMLSTSAFNALLKTLEEPPAHVKFIFATTEIRKVPVTVLSRCQRFDLRRIEPEVMIAHLKRIAGAEGAPIAEDALGLITRAAEGSVRDALSLLDQAISHGAGETTADQVRAMLGLADRGRVLDLFDLIMKGAAAEALCELSAQYADGADPLAVLRDLAEITHWLSVVKITPEAADDPTVPPDERRRGQDMAGRLPMRALTRMWQMLLKALEEVSAAPNAMMAAEMAIIRLTHVSTLPAPEDLLRKLHSLPPPGPGGGAGAHGNGGGNTVRQTHAGGVSAGAAPQGSGPVMQATAPAQVPQAVLATYARFEDIVDLIRAQRDAKLLIEVETCLRLVSYSPGRITFEPTPDAPMDLASRLGQSLQAWTGARWGVSVAGSGGGATLSEIREEETTALKAAAEKHPLVKAVFAAFPQAEITDITPPADLAAQAAENALPEVEEEWDPFEDD</sequence>
<feature type="domain" description="AAA+ ATPase" evidence="13">
    <location>
        <begin position="40"/>
        <end position="187"/>
    </location>
</feature>
<dbReference type="FunFam" id="1.10.8.60:FF:000013">
    <property type="entry name" value="DNA polymerase III subunit gamma/tau"/>
    <property type="match status" value="1"/>
</dbReference>
<dbReference type="SMART" id="SM00382">
    <property type="entry name" value="AAA"/>
    <property type="match status" value="1"/>
</dbReference>
<gene>
    <name evidence="11" type="primary">dnaX</name>
    <name evidence="14" type="ORF">C8N32_107101</name>
</gene>
<evidence type="ECO:0000256" key="6">
    <source>
        <dbReference type="ARBA" id="ARBA00022741"/>
    </source>
</evidence>
<dbReference type="InterPro" id="IPR050238">
    <property type="entry name" value="DNA_Rep/Repair_Clamp_Loader"/>
</dbReference>
<comment type="function">
    <text evidence="11">DNA polymerase III is a complex, multichain enzyme responsible for most of the replicative synthesis in bacteria. This DNA polymerase also exhibits 3' to 5' exonuclease activity.</text>
</comment>
<dbReference type="Pfam" id="PF12169">
    <property type="entry name" value="DNA_pol3_gamma3"/>
    <property type="match status" value="1"/>
</dbReference>
<dbReference type="FunFam" id="3.40.50.300:FF:000014">
    <property type="entry name" value="DNA polymerase III subunit gamma/tau"/>
    <property type="match status" value="1"/>
</dbReference>